<dbReference type="RefSeq" id="XP_660195.1">
    <property type="nucleotide sequence ID" value="XM_655103.1"/>
</dbReference>
<dbReference type="Proteomes" id="UP000000560">
    <property type="component" value="Chromosome VII"/>
</dbReference>
<feature type="compositionally biased region" description="Basic and acidic residues" evidence="3">
    <location>
        <begin position="462"/>
        <end position="471"/>
    </location>
</feature>
<dbReference type="PANTHER" id="PTHR11360:SF156">
    <property type="entry name" value="MONOCARBOXYLATE TRANSPORTER, PUTATIVE (AFU_ORTHOLOGUE AFUA_4G14260)-RELATED"/>
    <property type="match status" value="1"/>
</dbReference>
<evidence type="ECO:0000313" key="5">
    <source>
        <dbReference type="EMBL" id="CBF87159.1"/>
    </source>
</evidence>
<feature type="transmembrane region" description="Helical" evidence="4">
    <location>
        <begin position="146"/>
        <end position="167"/>
    </location>
</feature>
<evidence type="ECO:0000256" key="2">
    <source>
        <dbReference type="ARBA" id="ARBA00006727"/>
    </source>
</evidence>
<dbReference type="OrthoDB" id="2213137at2759"/>
<keyword evidence="6" id="KW-1185">Reference proteome</keyword>
<feature type="transmembrane region" description="Helical" evidence="4">
    <location>
        <begin position="49"/>
        <end position="72"/>
    </location>
</feature>
<keyword evidence="4" id="KW-1133">Transmembrane helix</keyword>
<dbReference type="InterPro" id="IPR050327">
    <property type="entry name" value="Proton-linked_MCT"/>
</dbReference>
<dbReference type="GO" id="GO:0005886">
    <property type="term" value="C:plasma membrane"/>
    <property type="evidence" value="ECO:0000318"/>
    <property type="project" value="GO_Central"/>
</dbReference>
<evidence type="ECO:0000256" key="3">
    <source>
        <dbReference type="SAM" id="MobiDB-lite"/>
    </source>
</evidence>
<feature type="transmembrane region" description="Helical" evidence="4">
    <location>
        <begin position="87"/>
        <end position="109"/>
    </location>
</feature>
<feature type="region of interest" description="Disordered" evidence="3">
    <location>
        <begin position="1"/>
        <end position="29"/>
    </location>
</feature>
<gene>
    <name evidence="5" type="ORF">ANIA_02591</name>
</gene>
<dbReference type="Pfam" id="PF07690">
    <property type="entry name" value="MFS_1"/>
    <property type="match status" value="1"/>
</dbReference>
<dbReference type="InParanoid" id="Q5BA39"/>
<organism evidence="5 6">
    <name type="scientific">Emericella nidulans (strain FGSC A4 / ATCC 38163 / CBS 112.46 / NRRL 194 / M139)</name>
    <name type="common">Aspergillus nidulans</name>
    <dbReference type="NCBI Taxonomy" id="227321"/>
    <lineage>
        <taxon>Eukaryota</taxon>
        <taxon>Fungi</taxon>
        <taxon>Dikarya</taxon>
        <taxon>Ascomycota</taxon>
        <taxon>Pezizomycotina</taxon>
        <taxon>Eurotiomycetes</taxon>
        <taxon>Eurotiomycetidae</taxon>
        <taxon>Eurotiales</taxon>
        <taxon>Aspergillaceae</taxon>
        <taxon>Aspergillus</taxon>
        <taxon>Aspergillus subgen. Nidulantes</taxon>
    </lineage>
</organism>
<dbReference type="PANTHER" id="PTHR11360">
    <property type="entry name" value="MONOCARBOXYLATE TRANSPORTER"/>
    <property type="match status" value="1"/>
</dbReference>
<dbReference type="KEGG" id="ani:ANIA_02591"/>
<feature type="transmembrane region" description="Helical" evidence="4">
    <location>
        <begin position="258"/>
        <end position="275"/>
    </location>
</feature>
<dbReference type="InterPro" id="IPR011701">
    <property type="entry name" value="MFS"/>
</dbReference>
<feature type="transmembrane region" description="Helical" evidence="4">
    <location>
        <begin position="327"/>
        <end position="346"/>
    </location>
</feature>
<dbReference type="SUPFAM" id="SSF103473">
    <property type="entry name" value="MFS general substrate transporter"/>
    <property type="match status" value="1"/>
</dbReference>
<dbReference type="GeneID" id="2875414"/>
<feature type="transmembrane region" description="Helical" evidence="4">
    <location>
        <begin position="352"/>
        <end position="371"/>
    </location>
</feature>
<feature type="transmembrane region" description="Helical" evidence="4">
    <location>
        <begin position="179"/>
        <end position="204"/>
    </location>
</feature>
<reference evidence="6" key="1">
    <citation type="journal article" date="2005" name="Nature">
        <title>Sequencing of Aspergillus nidulans and comparative analysis with A. fumigatus and A. oryzae.</title>
        <authorList>
            <person name="Galagan J.E."/>
            <person name="Calvo S.E."/>
            <person name="Cuomo C."/>
            <person name="Ma L.J."/>
            <person name="Wortman J.R."/>
            <person name="Batzoglou S."/>
            <person name="Lee S.I."/>
            <person name="Basturkmen M."/>
            <person name="Spevak C.C."/>
            <person name="Clutterbuck J."/>
            <person name="Kapitonov V."/>
            <person name="Jurka J."/>
            <person name="Scazzocchio C."/>
            <person name="Farman M."/>
            <person name="Butler J."/>
            <person name="Purcell S."/>
            <person name="Harris S."/>
            <person name="Braus G.H."/>
            <person name="Draht O."/>
            <person name="Busch S."/>
            <person name="D'Enfert C."/>
            <person name="Bouchier C."/>
            <person name="Goldman G.H."/>
            <person name="Bell-Pedersen D."/>
            <person name="Griffiths-Jones S."/>
            <person name="Doonan J.H."/>
            <person name="Yu J."/>
            <person name="Vienken K."/>
            <person name="Pain A."/>
            <person name="Freitag M."/>
            <person name="Selker E.U."/>
            <person name="Archer D.B."/>
            <person name="Penalva M.A."/>
            <person name="Oakley B.R."/>
            <person name="Momany M."/>
            <person name="Tanaka T."/>
            <person name="Kumagai T."/>
            <person name="Asai K."/>
            <person name="Machida M."/>
            <person name="Nierman W.C."/>
            <person name="Denning D.W."/>
            <person name="Caddick M."/>
            <person name="Hynes M."/>
            <person name="Paoletti M."/>
            <person name="Fischer R."/>
            <person name="Miller B."/>
            <person name="Dyer P."/>
            <person name="Sachs M.S."/>
            <person name="Osmani S.A."/>
            <person name="Birren B.W."/>
        </authorList>
    </citation>
    <scope>NUCLEOTIDE SEQUENCE [LARGE SCALE GENOMIC DNA]</scope>
    <source>
        <strain evidence="6">FGSC A4 / ATCC 38163 / CBS 112.46 / NRRL 194 / M139</strain>
    </source>
</reference>
<dbReference type="eggNOG" id="KOG2504">
    <property type="taxonomic scope" value="Eukaryota"/>
</dbReference>
<feature type="transmembrane region" description="Helical" evidence="4">
    <location>
        <begin position="121"/>
        <end position="140"/>
    </location>
</feature>
<dbReference type="GO" id="GO:0022857">
    <property type="term" value="F:transmembrane transporter activity"/>
    <property type="evidence" value="ECO:0000318"/>
    <property type="project" value="GO_Central"/>
</dbReference>
<dbReference type="EMBL" id="BN001307">
    <property type="protein sequence ID" value="CBF87159.1"/>
    <property type="molecule type" value="Genomic_DNA"/>
</dbReference>
<sequence length="483" mass="52573">MTPSTVIETEEFPLRQPRGPAHDVQDADDVEQTVGVTDPRHTDSQRTKLSVLIGSGILQLPIWGFTMSYGVFQEYYTNNWTFEGDRSITGVIGTTANGVMYLSMPLLFALFTRRWAHRRQLAALCGTAIACLSFLLSAYSQTIGHLLATQGITSALGCALIYSPTTLSLGEWYSTSNRAIAYGIVLSCKNIVGTTCPFMIRALIDAYGYRRTLQAWTGIVAGTSIVAVSLIPTHPSTAGIHRTRGRKIPWTFLKHRSIYFYSSAIIFQSSGYGIPQTYLSSYAKDIALLSQTSGTLLLAVFNTPGIISSTFFGWLSDNKRIRLSAQTVSAIPPIASALATLLFWGLTTQGNIGLLVLFSITFGFFSGGYSATWGGMLKQMEGESAERNEAIDPGMLYGLLNGVRGVGYASGGFASVGLLKAGTLPASQRFGYGTSPWRLGGSVEVESKTTLAVWARIGRETEEVEERERQRKGGRIPRMPHSR</sequence>
<keyword evidence="4" id="KW-0812">Transmembrane</keyword>
<feature type="region of interest" description="Disordered" evidence="3">
    <location>
        <begin position="462"/>
        <end position="483"/>
    </location>
</feature>
<proteinExistence type="inferred from homology"/>
<evidence type="ECO:0000256" key="4">
    <source>
        <dbReference type="SAM" id="Phobius"/>
    </source>
</evidence>
<accession>C8VKL1</accession>
<dbReference type="AlphaFoldDB" id="Q5BA39"/>
<keyword evidence="4" id="KW-0472">Membrane</keyword>
<dbReference type="HOGENOM" id="CLU_001265_1_2_1"/>
<comment type="subcellular location">
    <subcellularLocation>
        <location evidence="1">Membrane</location>
        <topology evidence="1">Multi-pass membrane protein</topology>
    </subcellularLocation>
</comment>
<dbReference type="OMA" id="FGCALIY"/>
<reference evidence="6" key="2">
    <citation type="journal article" date="2009" name="Fungal Genet. Biol.">
        <title>The 2008 update of the Aspergillus nidulans genome annotation: a community effort.</title>
        <authorList>
            <person name="Wortman J.R."/>
            <person name="Gilsenan J.M."/>
            <person name="Joardar V."/>
            <person name="Deegan J."/>
            <person name="Clutterbuck J."/>
            <person name="Andersen M.R."/>
            <person name="Archer D."/>
            <person name="Bencina M."/>
            <person name="Braus G."/>
            <person name="Coutinho P."/>
            <person name="von Dohren H."/>
            <person name="Doonan J."/>
            <person name="Driessen A.J."/>
            <person name="Durek P."/>
            <person name="Espeso E."/>
            <person name="Fekete E."/>
            <person name="Flipphi M."/>
            <person name="Estrada C.G."/>
            <person name="Geysens S."/>
            <person name="Goldman G."/>
            <person name="de Groot P.W."/>
            <person name="Hansen K."/>
            <person name="Harris S.D."/>
            <person name="Heinekamp T."/>
            <person name="Helmstaedt K."/>
            <person name="Henrissat B."/>
            <person name="Hofmann G."/>
            <person name="Homan T."/>
            <person name="Horio T."/>
            <person name="Horiuchi H."/>
            <person name="James S."/>
            <person name="Jones M."/>
            <person name="Karaffa L."/>
            <person name="Karanyi Z."/>
            <person name="Kato M."/>
            <person name="Keller N."/>
            <person name="Kelly D.E."/>
            <person name="Kiel J.A."/>
            <person name="Kim J.M."/>
            <person name="van der Klei I.J."/>
            <person name="Klis F.M."/>
            <person name="Kovalchuk A."/>
            <person name="Krasevec N."/>
            <person name="Kubicek C.P."/>
            <person name="Liu B."/>
            <person name="Maccabe A."/>
            <person name="Meyer V."/>
            <person name="Mirabito P."/>
            <person name="Miskei M."/>
            <person name="Mos M."/>
            <person name="Mullins J."/>
            <person name="Nelson D.R."/>
            <person name="Nielsen J."/>
            <person name="Oakley B.R."/>
            <person name="Osmani S.A."/>
            <person name="Pakula T."/>
            <person name="Paszewski A."/>
            <person name="Paulsen I."/>
            <person name="Pilsyk S."/>
            <person name="Pocsi I."/>
            <person name="Punt P.J."/>
            <person name="Ram A.F."/>
            <person name="Ren Q."/>
            <person name="Robellet X."/>
            <person name="Robson G."/>
            <person name="Seiboth B."/>
            <person name="van Solingen P."/>
            <person name="Specht T."/>
            <person name="Sun J."/>
            <person name="Taheri-Talesh N."/>
            <person name="Takeshita N."/>
            <person name="Ussery D."/>
            <person name="vanKuyk P.A."/>
            <person name="Visser H."/>
            <person name="van de Vondervoort P.J."/>
            <person name="de Vries R.P."/>
            <person name="Walton J."/>
            <person name="Xiang X."/>
            <person name="Xiong Y."/>
            <person name="Zeng A.P."/>
            <person name="Brandt B.W."/>
            <person name="Cornell M.J."/>
            <person name="van den Hondel C.A."/>
            <person name="Visser J."/>
            <person name="Oliver S.G."/>
            <person name="Turner G."/>
        </authorList>
    </citation>
    <scope>GENOME REANNOTATION</scope>
    <source>
        <strain evidence="6">FGSC A4 / ATCC 38163 / CBS 112.46 / NRRL 194 / M139</strain>
    </source>
</reference>
<comment type="similarity">
    <text evidence="2">Belongs to the major facilitator superfamily. Monocarboxylate porter (TC 2.A.1.13) family.</text>
</comment>
<protein>
    <submittedName>
        <fullName evidence="5">MFS monocarboxylate transporter, putative (AFU_orthologue AFUA_4G14260)</fullName>
    </submittedName>
</protein>
<dbReference type="Gene3D" id="1.20.1250.20">
    <property type="entry name" value="MFS general substrate transporter like domains"/>
    <property type="match status" value="2"/>
</dbReference>
<feature type="transmembrane region" description="Helical" evidence="4">
    <location>
        <begin position="216"/>
        <end position="237"/>
    </location>
</feature>
<evidence type="ECO:0000313" key="6">
    <source>
        <dbReference type="Proteomes" id="UP000000560"/>
    </source>
</evidence>
<name>Q5BA39_EMENI</name>
<accession>Q5BA39</accession>
<feature type="compositionally biased region" description="Basic residues" evidence="3">
    <location>
        <begin position="472"/>
        <end position="483"/>
    </location>
</feature>
<feature type="transmembrane region" description="Helical" evidence="4">
    <location>
        <begin position="295"/>
        <end position="315"/>
    </location>
</feature>
<evidence type="ECO:0000256" key="1">
    <source>
        <dbReference type="ARBA" id="ARBA00004141"/>
    </source>
</evidence>
<dbReference type="InterPro" id="IPR036259">
    <property type="entry name" value="MFS_trans_sf"/>
</dbReference>